<dbReference type="KEGG" id="dpx:DAPPUDRAFT_248591"/>
<dbReference type="PANTHER" id="PTHR43684">
    <property type="match status" value="1"/>
</dbReference>
<dbReference type="InParanoid" id="E9GUG5"/>
<dbReference type="AlphaFoldDB" id="E9GUG5"/>
<protein>
    <submittedName>
        <fullName evidence="1">Uncharacterized protein</fullName>
    </submittedName>
</protein>
<dbReference type="PANTHER" id="PTHR43684:SF11">
    <property type="entry name" value="CHROMO DOMAIN-CONTAINING PROTEIN"/>
    <property type="match status" value="1"/>
</dbReference>
<dbReference type="Proteomes" id="UP000000305">
    <property type="component" value="Unassembled WGS sequence"/>
</dbReference>
<evidence type="ECO:0000313" key="1">
    <source>
        <dbReference type="EMBL" id="EFX76826.1"/>
    </source>
</evidence>
<reference evidence="1 2" key="1">
    <citation type="journal article" date="2011" name="Science">
        <title>The ecoresponsive genome of Daphnia pulex.</title>
        <authorList>
            <person name="Colbourne J.K."/>
            <person name="Pfrender M.E."/>
            <person name="Gilbert D."/>
            <person name="Thomas W.K."/>
            <person name="Tucker A."/>
            <person name="Oakley T.H."/>
            <person name="Tokishita S."/>
            <person name="Aerts A."/>
            <person name="Arnold G.J."/>
            <person name="Basu M.K."/>
            <person name="Bauer D.J."/>
            <person name="Caceres C.E."/>
            <person name="Carmel L."/>
            <person name="Casola C."/>
            <person name="Choi J.H."/>
            <person name="Detter J.C."/>
            <person name="Dong Q."/>
            <person name="Dusheyko S."/>
            <person name="Eads B.D."/>
            <person name="Frohlich T."/>
            <person name="Geiler-Samerotte K.A."/>
            <person name="Gerlach D."/>
            <person name="Hatcher P."/>
            <person name="Jogdeo S."/>
            <person name="Krijgsveld J."/>
            <person name="Kriventseva E.V."/>
            <person name="Kultz D."/>
            <person name="Laforsch C."/>
            <person name="Lindquist E."/>
            <person name="Lopez J."/>
            <person name="Manak J.R."/>
            <person name="Muller J."/>
            <person name="Pangilinan J."/>
            <person name="Patwardhan R.P."/>
            <person name="Pitluck S."/>
            <person name="Pritham E.J."/>
            <person name="Rechtsteiner A."/>
            <person name="Rho M."/>
            <person name="Rogozin I.B."/>
            <person name="Sakarya O."/>
            <person name="Salamov A."/>
            <person name="Schaack S."/>
            <person name="Shapiro H."/>
            <person name="Shiga Y."/>
            <person name="Skalitzky C."/>
            <person name="Smith Z."/>
            <person name="Souvorov A."/>
            <person name="Sung W."/>
            <person name="Tang Z."/>
            <person name="Tsuchiya D."/>
            <person name="Tu H."/>
            <person name="Vos H."/>
            <person name="Wang M."/>
            <person name="Wolf Y.I."/>
            <person name="Yamagata H."/>
            <person name="Yamada T."/>
            <person name="Ye Y."/>
            <person name="Shaw J.R."/>
            <person name="Andrews J."/>
            <person name="Crease T.J."/>
            <person name="Tang H."/>
            <person name="Lucas S.M."/>
            <person name="Robertson H.M."/>
            <person name="Bork P."/>
            <person name="Koonin E.V."/>
            <person name="Zdobnov E.M."/>
            <person name="Grigoriev I.V."/>
            <person name="Lynch M."/>
            <person name="Boore J.L."/>
        </authorList>
    </citation>
    <scope>NUCLEOTIDE SEQUENCE [LARGE SCALE GENOMIC DNA]</scope>
</reference>
<evidence type="ECO:0000313" key="2">
    <source>
        <dbReference type="Proteomes" id="UP000000305"/>
    </source>
</evidence>
<proteinExistence type="predicted"/>
<dbReference type="InterPro" id="IPR051053">
    <property type="entry name" value="ECH/Chromodomain_protein"/>
</dbReference>
<dbReference type="OrthoDB" id="6357915at2759"/>
<keyword evidence="2" id="KW-1185">Reference proteome</keyword>
<accession>E9GUG5</accession>
<dbReference type="EMBL" id="GL732566">
    <property type="protein sequence ID" value="EFX76826.1"/>
    <property type="molecule type" value="Genomic_DNA"/>
</dbReference>
<dbReference type="SUPFAM" id="SSF52096">
    <property type="entry name" value="ClpP/crotonase"/>
    <property type="match status" value="1"/>
</dbReference>
<name>E9GUG5_DAPPU</name>
<dbReference type="HOGENOM" id="CLU_1788796_0_0_1"/>
<organism evidence="1 2">
    <name type="scientific">Daphnia pulex</name>
    <name type="common">Water flea</name>
    <dbReference type="NCBI Taxonomy" id="6669"/>
    <lineage>
        <taxon>Eukaryota</taxon>
        <taxon>Metazoa</taxon>
        <taxon>Ecdysozoa</taxon>
        <taxon>Arthropoda</taxon>
        <taxon>Crustacea</taxon>
        <taxon>Branchiopoda</taxon>
        <taxon>Diplostraca</taxon>
        <taxon>Cladocera</taxon>
        <taxon>Anomopoda</taxon>
        <taxon>Daphniidae</taxon>
        <taxon>Daphnia</taxon>
    </lineage>
</organism>
<dbReference type="InterPro" id="IPR029045">
    <property type="entry name" value="ClpP/crotonase-like_dom_sf"/>
</dbReference>
<sequence length="145" mass="16253">MVPSLRELSMLLRKLKMETSIHVVLITSSGSDFCNGIDFTSLIHDNMAQRLESAVTIVSNLQEFITELANCDKILIGGLDNLLFCENRRLTATQAKDYGLIQEVFLPDNIEKEVVLRTCKITAEFTQLAGRQENESHSTVTFLTS</sequence>
<dbReference type="Gene3D" id="3.90.226.10">
    <property type="entry name" value="2-enoyl-CoA Hydratase, Chain A, domain 1"/>
    <property type="match status" value="1"/>
</dbReference>
<gene>
    <name evidence="1" type="ORF">DAPPUDRAFT_248591</name>
</gene>